<sequence length="553" mass="62458">MLQNNPELKSKIDQLWNKFWSGGISNPLTAIEQITYLLFMKRLDELDQKRQADARDGWSDPYQSKFEGTWIPPEERNWPVAEQRPIDKRTLRWGEFKRMQAEEMLQHVQGKVFPFLKDLNGAESNFTHHMKNAVFIIPKPALLVEAVKTIDEIFEVMEKDSRENGQSFQDIQGDVYEMLLAEIATAGKNGQFRTPRHIIKLMAELVQPQLGHKIADPACGTGGFLLGAYQYIVTQLAINAGTQTLTPDEDGFTRTSVAAAFDEKRQAILASSLWGYDIDQTMVRLGLMNLMMHGIEEPHIDYKDTLSKSYTEEAEYDIVLANPPFTGSIDKGDINENLQLSTTKTELLFVENIYRLLKKGGTACVIVPQGVLFGSGKAFKDLRQTLVEHCDLKAVITLPSGVFKPYAGVSTAILLFTKVWGMKDKVAKPATEHVWFYEMAADGYSLDDKRTKQEGYGDLQDIIAKYHARDATTDTNRTAKCFMVPRADIESENYDLSLSRYKEDVFEEVQYDAPGVILDRLIQAEVGDVDEAELAKVQSGIVRELLELKGMVE</sequence>
<dbReference type="REBASE" id="7155">
    <property type="entry name" value="M.NeuORF2497P"/>
</dbReference>
<feature type="domain" description="N6 adenine-specific DNA methyltransferase N-terminal" evidence="9">
    <location>
        <begin position="8"/>
        <end position="150"/>
    </location>
</feature>
<dbReference type="GO" id="GO:0009007">
    <property type="term" value="F:site-specific DNA-methyltransferase (adenine-specific) activity"/>
    <property type="evidence" value="ECO:0007669"/>
    <property type="project" value="UniProtKB-EC"/>
</dbReference>
<dbReference type="InterPro" id="IPR003356">
    <property type="entry name" value="DNA_methylase_A-5"/>
</dbReference>
<dbReference type="InterPro" id="IPR002052">
    <property type="entry name" value="DNA_methylase_N6_adenine_CS"/>
</dbReference>
<dbReference type="PANTHER" id="PTHR42933">
    <property type="entry name" value="SLR6095 PROTEIN"/>
    <property type="match status" value="1"/>
</dbReference>
<dbReference type="GeneID" id="87105626"/>
<dbReference type="PROSITE" id="PS00092">
    <property type="entry name" value="N6_MTASE"/>
    <property type="match status" value="1"/>
</dbReference>
<evidence type="ECO:0000313" key="11">
    <source>
        <dbReference type="Proteomes" id="UP000001416"/>
    </source>
</evidence>
<dbReference type="GO" id="GO:0009307">
    <property type="term" value="P:DNA restriction-modification system"/>
    <property type="evidence" value="ECO:0007669"/>
    <property type="project" value="UniProtKB-KW"/>
</dbReference>
<dbReference type="eggNOG" id="COG0286">
    <property type="taxonomic scope" value="Bacteria"/>
</dbReference>
<evidence type="ECO:0000256" key="4">
    <source>
        <dbReference type="ARBA" id="ARBA00022679"/>
    </source>
</evidence>
<dbReference type="EC" id="2.1.1.72" evidence="2"/>
<dbReference type="RefSeq" id="WP_011112956.1">
    <property type="nucleotide sequence ID" value="NC_004757.1"/>
</dbReference>
<gene>
    <name evidence="10" type="ordered locus">NE2497</name>
</gene>
<accession>Q82S61</accession>
<evidence type="ECO:0000313" key="10">
    <source>
        <dbReference type="EMBL" id="CAD86409.1"/>
    </source>
</evidence>
<dbReference type="InterPro" id="IPR038333">
    <property type="entry name" value="T1MK-like_N_sf"/>
</dbReference>
<feature type="domain" description="DNA methylase adenine-specific" evidence="8">
    <location>
        <begin position="169"/>
        <end position="503"/>
    </location>
</feature>
<evidence type="ECO:0000259" key="8">
    <source>
        <dbReference type="Pfam" id="PF02384"/>
    </source>
</evidence>
<dbReference type="SUPFAM" id="SSF53335">
    <property type="entry name" value="S-adenosyl-L-methionine-dependent methyltransferases"/>
    <property type="match status" value="1"/>
</dbReference>
<dbReference type="KEGG" id="neu:NE2497"/>
<evidence type="ECO:0000256" key="5">
    <source>
        <dbReference type="ARBA" id="ARBA00022691"/>
    </source>
</evidence>
<evidence type="ECO:0000256" key="7">
    <source>
        <dbReference type="ARBA" id="ARBA00047942"/>
    </source>
</evidence>
<dbReference type="PRINTS" id="PR00507">
    <property type="entry name" value="N12N6MTFRASE"/>
</dbReference>
<dbReference type="GO" id="GO:0032259">
    <property type="term" value="P:methylation"/>
    <property type="evidence" value="ECO:0007669"/>
    <property type="project" value="UniProtKB-KW"/>
</dbReference>
<evidence type="ECO:0000256" key="3">
    <source>
        <dbReference type="ARBA" id="ARBA00022603"/>
    </source>
</evidence>
<dbReference type="PhylomeDB" id="Q82S61"/>
<dbReference type="AlphaFoldDB" id="Q82S61"/>
<comment type="similarity">
    <text evidence="1">Belongs to the N(4)/N(6)-methyltransferase family.</text>
</comment>
<keyword evidence="6" id="KW-0680">Restriction system</keyword>
<dbReference type="Pfam" id="PF02384">
    <property type="entry name" value="N6_Mtase"/>
    <property type="match status" value="1"/>
</dbReference>
<comment type="catalytic activity">
    <reaction evidence="7">
        <text>a 2'-deoxyadenosine in DNA + S-adenosyl-L-methionine = an N(6)-methyl-2'-deoxyadenosine in DNA + S-adenosyl-L-homocysteine + H(+)</text>
        <dbReference type="Rhea" id="RHEA:15197"/>
        <dbReference type="Rhea" id="RHEA-COMP:12418"/>
        <dbReference type="Rhea" id="RHEA-COMP:12419"/>
        <dbReference type="ChEBI" id="CHEBI:15378"/>
        <dbReference type="ChEBI" id="CHEBI:57856"/>
        <dbReference type="ChEBI" id="CHEBI:59789"/>
        <dbReference type="ChEBI" id="CHEBI:90615"/>
        <dbReference type="ChEBI" id="CHEBI:90616"/>
        <dbReference type="EC" id="2.1.1.72"/>
    </reaction>
</comment>
<keyword evidence="4 10" id="KW-0808">Transferase</keyword>
<keyword evidence="3 10" id="KW-0489">Methyltransferase</keyword>
<dbReference type="GO" id="GO:0003677">
    <property type="term" value="F:DNA binding"/>
    <property type="evidence" value="ECO:0007669"/>
    <property type="project" value="InterPro"/>
</dbReference>
<proteinExistence type="inferred from homology"/>
<name>Q82S61_NITEU</name>
<reference evidence="10 11" key="1">
    <citation type="journal article" date="2003" name="J. Bacteriol.">
        <title>Complete genome sequence of the ammonia-oxidizing bacterium and obligate chemolithoautotroph Nitrosomonas europaea.</title>
        <authorList>
            <person name="Chain P."/>
            <person name="Lamerdin J."/>
            <person name="Larimer F."/>
            <person name="Regala W."/>
            <person name="Land M."/>
            <person name="Hauser L."/>
            <person name="Hooper A."/>
            <person name="Klotz M."/>
            <person name="Norton J."/>
            <person name="Sayavedra-Soto L."/>
            <person name="Arciero D."/>
            <person name="Hommes N."/>
            <person name="Whittaker M."/>
            <person name="Arp D."/>
        </authorList>
    </citation>
    <scope>NUCLEOTIDE SEQUENCE [LARGE SCALE GENOMIC DNA]</scope>
    <source>
        <strain evidence="11">ATCC 19718 / CIP 103999 / KCTC 2705 / NBRC 14298</strain>
    </source>
</reference>
<keyword evidence="11" id="KW-1185">Reference proteome</keyword>
<dbReference type="Gene3D" id="1.20.1260.30">
    <property type="match status" value="1"/>
</dbReference>
<evidence type="ECO:0000256" key="2">
    <source>
        <dbReference type="ARBA" id="ARBA00011900"/>
    </source>
</evidence>
<dbReference type="STRING" id="228410.NE2497"/>
<dbReference type="EMBL" id="AL954747">
    <property type="protein sequence ID" value="CAD86409.1"/>
    <property type="molecule type" value="Genomic_DNA"/>
</dbReference>
<dbReference type="Gene3D" id="3.40.50.150">
    <property type="entry name" value="Vaccinia Virus protein VP39"/>
    <property type="match status" value="1"/>
</dbReference>
<dbReference type="HOGENOM" id="CLU_018284_5_0_4"/>
<keyword evidence="5" id="KW-0949">S-adenosyl-L-methionine</keyword>
<dbReference type="Proteomes" id="UP000001416">
    <property type="component" value="Chromosome"/>
</dbReference>
<protein>
    <recommendedName>
        <fullName evidence="2">site-specific DNA-methyltransferase (adenine-specific)</fullName>
        <ecNumber evidence="2">2.1.1.72</ecNumber>
    </recommendedName>
</protein>
<evidence type="ECO:0000256" key="6">
    <source>
        <dbReference type="ARBA" id="ARBA00022747"/>
    </source>
</evidence>
<dbReference type="GO" id="GO:0008170">
    <property type="term" value="F:N-methyltransferase activity"/>
    <property type="evidence" value="ECO:0007669"/>
    <property type="project" value="InterPro"/>
</dbReference>
<dbReference type="Pfam" id="PF12161">
    <property type="entry name" value="HsdM_N"/>
    <property type="match status" value="1"/>
</dbReference>
<dbReference type="InterPro" id="IPR022749">
    <property type="entry name" value="D12N6_MeTrfase_N"/>
</dbReference>
<dbReference type="OrthoDB" id="9784823at2"/>
<dbReference type="InterPro" id="IPR051537">
    <property type="entry name" value="DNA_Adenine_Mtase"/>
</dbReference>
<evidence type="ECO:0000259" key="9">
    <source>
        <dbReference type="Pfam" id="PF12161"/>
    </source>
</evidence>
<evidence type="ECO:0000256" key="1">
    <source>
        <dbReference type="ARBA" id="ARBA00006594"/>
    </source>
</evidence>
<organism evidence="10 11">
    <name type="scientific">Nitrosomonas europaea (strain ATCC 19718 / CIP 103999 / KCTC 2705 / NBRC 14298)</name>
    <dbReference type="NCBI Taxonomy" id="228410"/>
    <lineage>
        <taxon>Bacteria</taxon>
        <taxon>Pseudomonadati</taxon>
        <taxon>Pseudomonadota</taxon>
        <taxon>Betaproteobacteria</taxon>
        <taxon>Nitrosomonadales</taxon>
        <taxon>Nitrosomonadaceae</taxon>
        <taxon>Nitrosomonas</taxon>
    </lineage>
</organism>
<dbReference type="InterPro" id="IPR029063">
    <property type="entry name" value="SAM-dependent_MTases_sf"/>
</dbReference>
<dbReference type="PANTHER" id="PTHR42933:SF3">
    <property type="entry name" value="TYPE I RESTRICTION ENZYME MJAVIII METHYLASE SUBUNIT"/>
    <property type="match status" value="1"/>
</dbReference>